<feature type="region of interest" description="Disordered" evidence="1">
    <location>
        <begin position="1"/>
        <end position="24"/>
    </location>
</feature>
<keyword evidence="2" id="KW-0812">Transmembrane</keyword>
<comment type="caution">
    <text evidence="3">The sequence shown here is derived from an EMBL/GenBank/DDBJ whole genome shotgun (WGS) entry which is preliminary data.</text>
</comment>
<evidence type="ECO:0000256" key="2">
    <source>
        <dbReference type="SAM" id="Phobius"/>
    </source>
</evidence>
<keyword evidence="2" id="KW-0472">Membrane</keyword>
<evidence type="ECO:0000313" key="4">
    <source>
        <dbReference type="Proteomes" id="UP000803844"/>
    </source>
</evidence>
<name>A0A9P4Y4C0_CRYP1</name>
<accession>A0A9P4Y4C0</accession>
<protein>
    <submittedName>
        <fullName evidence="3">Uncharacterized protein</fullName>
    </submittedName>
</protein>
<organism evidence="3 4">
    <name type="scientific">Cryphonectria parasitica (strain ATCC 38755 / EP155)</name>
    <dbReference type="NCBI Taxonomy" id="660469"/>
    <lineage>
        <taxon>Eukaryota</taxon>
        <taxon>Fungi</taxon>
        <taxon>Dikarya</taxon>
        <taxon>Ascomycota</taxon>
        <taxon>Pezizomycotina</taxon>
        <taxon>Sordariomycetes</taxon>
        <taxon>Sordariomycetidae</taxon>
        <taxon>Diaporthales</taxon>
        <taxon>Cryphonectriaceae</taxon>
        <taxon>Cryphonectria-Endothia species complex</taxon>
        <taxon>Cryphonectria</taxon>
    </lineage>
</organism>
<dbReference type="EMBL" id="MU032347">
    <property type="protein sequence ID" value="KAF3766411.1"/>
    <property type="molecule type" value="Genomic_DNA"/>
</dbReference>
<evidence type="ECO:0000256" key="1">
    <source>
        <dbReference type="SAM" id="MobiDB-lite"/>
    </source>
</evidence>
<dbReference type="GeneID" id="63840542"/>
<keyword evidence="4" id="KW-1185">Reference proteome</keyword>
<dbReference type="OrthoDB" id="5244978at2759"/>
<feature type="transmembrane region" description="Helical" evidence="2">
    <location>
        <begin position="53"/>
        <end position="75"/>
    </location>
</feature>
<keyword evidence="2" id="KW-1133">Transmembrane helix</keyword>
<dbReference type="Proteomes" id="UP000803844">
    <property type="component" value="Unassembled WGS sequence"/>
</dbReference>
<proteinExistence type="predicted"/>
<evidence type="ECO:0000313" key="3">
    <source>
        <dbReference type="EMBL" id="KAF3766411.1"/>
    </source>
</evidence>
<dbReference type="AlphaFoldDB" id="A0A9P4Y4C0"/>
<reference evidence="3" key="1">
    <citation type="journal article" date="2020" name="Phytopathology">
        <title>Genome sequence of the chestnut blight fungus Cryphonectria parasitica EP155: A fundamental resource for an archetypical invasive plant pathogen.</title>
        <authorList>
            <person name="Crouch J.A."/>
            <person name="Dawe A."/>
            <person name="Aerts A."/>
            <person name="Barry K."/>
            <person name="Churchill A.C.L."/>
            <person name="Grimwood J."/>
            <person name="Hillman B."/>
            <person name="Milgroom M.G."/>
            <person name="Pangilinan J."/>
            <person name="Smith M."/>
            <person name="Salamov A."/>
            <person name="Schmutz J."/>
            <person name="Yadav J."/>
            <person name="Grigoriev I.V."/>
            <person name="Nuss D."/>
        </authorList>
    </citation>
    <scope>NUCLEOTIDE SEQUENCE</scope>
    <source>
        <strain evidence="3">EP155</strain>
    </source>
</reference>
<feature type="non-terminal residue" evidence="3">
    <location>
        <position position="184"/>
    </location>
</feature>
<sequence length="184" mass="19048">MSGSTTAPGAVATHGAPSATSLSSSKSTAAAAASNSNSTLNTPPGQRLSTQGIVAIAVCSTIAVTATILLLFCALRRRRRQQEALGDSSIGGLRSRISRVASDFAMPPVESYQPLISPTSSLNANDRAFLTPPLRLRDRKILPSLLLPSSYTEQQHPLPVPPSIVIGPSCSAEGRHPSGGSSLY</sequence>
<gene>
    <name evidence="3" type="ORF">M406DRAFT_356331</name>
</gene>
<dbReference type="RefSeq" id="XP_040777372.1">
    <property type="nucleotide sequence ID" value="XM_040923413.1"/>
</dbReference>